<sequence>MEERDGEKGGQRDMKRQRDLKRSNPQTGEGIINRGEERSVSKHQQDDRVTDEYTLLHSKVLDGDVDFVIDFLRQKPELACELNSQGQSPLHLASARGHVGVVKVILEADPGACFVRDRDGMIPLHLAAIKGRLDVLEVLVTANIRTACILTGRGDPILHLCAYNYQFKALEKLVNLLKDLDEDLYEIFVKLKDNDDNTILHALSAMNEGQVIKLLIKNAKVDVSAVNKSGFTPLDVLLKNPPGIGRSETERFLACAGAKRARLEKMMDGFHGHSFSEARFSESLFACAVLMVILTFQAGLDPPGGVWQDTRCHYAASESSPPKLVHHFAGKSVMSYVDPKHYKCFSLFNNVAFYSSALVIVLLLRRGHSWALKILSTISVAAISVSKSCSLSFSSPYERSVTRSWTFCTCVVLLYASGMLLSIIVNKFHLLAEVLPNTTSNTGQTYIQATLARDPGPTSKMQVKIPNPNENSKFATKSHIKIVHPLISAW</sequence>
<evidence type="ECO:0000256" key="2">
    <source>
        <dbReference type="ARBA" id="ARBA00022692"/>
    </source>
</evidence>
<dbReference type="PANTHER" id="PTHR24186:SF37">
    <property type="entry name" value="PGG DOMAIN-CONTAINING PROTEIN"/>
    <property type="match status" value="1"/>
</dbReference>
<dbReference type="InterPro" id="IPR002110">
    <property type="entry name" value="Ankyrin_rpt"/>
</dbReference>
<dbReference type="PROSITE" id="PS50088">
    <property type="entry name" value="ANK_REPEAT"/>
    <property type="match status" value="2"/>
</dbReference>
<evidence type="ECO:0000256" key="5">
    <source>
        <dbReference type="ARBA" id="ARBA00023043"/>
    </source>
</evidence>
<dbReference type="Proteomes" id="UP000283530">
    <property type="component" value="Unassembled WGS sequence"/>
</dbReference>
<keyword evidence="6" id="KW-0472">Membrane</keyword>
<evidence type="ECO:0000313" key="11">
    <source>
        <dbReference type="Proteomes" id="UP000283530"/>
    </source>
</evidence>
<dbReference type="PROSITE" id="PS50297">
    <property type="entry name" value="ANK_REP_REGION"/>
    <property type="match status" value="2"/>
</dbReference>
<gene>
    <name evidence="10" type="ORF">CKAN_01309400</name>
</gene>
<feature type="domain" description="PGG" evidence="9">
    <location>
        <begin position="281"/>
        <end position="381"/>
    </location>
</feature>
<comment type="caution">
    <text evidence="10">The sequence shown here is derived from an EMBL/GenBank/DDBJ whole genome shotgun (WGS) entry which is preliminary data.</text>
</comment>
<evidence type="ECO:0000256" key="3">
    <source>
        <dbReference type="ARBA" id="ARBA00022737"/>
    </source>
</evidence>
<dbReference type="PANTHER" id="PTHR24186">
    <property type="entry name" value="PROTEIN PHOSPHATASE 1 REGULATORY SUBUNIT"/>
    <property type="match status" value="1"/>
</dbReference>
<evidence type="ECO:0000256" key="6">
    <source>
        <dbReference type="ARBA" id="ARBA00023136"/>
    </source>
</evidence>
<keyword evidence="2" id="KW-0812">Transmembrane</keyword>
<keyword evidence="5 7" id="KW-0040">ANK repeat</keyword>
<evidence type="ECO:0000256" key="1">
    <source>
        <dbReference type="ARBA" id="ARBA00004141"/>
    </source>
</evidence>
<dbReference type="OrthoDB" id="650860at2759"/>
<evidence type="ECO:0000256" key="7">
    <source>
        <dbReference type="PROSITE-ProRule" id="PRU00023"/>
    </source>
</evidence>
<evidence type="ECO:0000313" key="10">
    <source>
        <dbReference type="EMBL" id="RWR84296.1"/>
    </source>
</evidence>
<feature type="compositionally biased region" description="Basic and acidic residues" evidence="8">
    <location>
        <begin position="34"/>
        <end position="48"/>
    </location>
</feature>
<evidence type="ECO:0000256" key="4">
    <source>
        <dbReference type="ARBA" id="ARBA00022989"/>
    </source>
</evidence>
<proteinExistence type="predicted"/>
<comment type="subcellular location">
    <subcellularLocation>
        <location evidence="1">Membrane</location>
        <topology evidence="1">Multi-pass membrane protein</topology>
    </subcellularLocation>
</comment>
<accession>A0A443P0R3</accession>
<organism evidence="10 11">
    <name type="scientific">Cinnamomum micranthum f. kanehirae</name>
    <dbReference type="NCBI Taxonomy" id="337451"/>
    <lineage>
        <taxon>Eukaryota</taxon>
        <taxon>Viridiplantae</taxon>
        <taxon>Streptophyta</taxon>
        <taxon>Embryophyta</taxon>
        <taxon>Tracheophyta</taxon>
        <taxon>Spermatophyta</taxon>
        <taxon>Magnoliopsida</taxon>
        <taxon>Magnoliidae</taxon>
        <taxon>Laurales</taxon>
        <taxon>Lauraceae</taxon>
        <taxon>Cinnamomum</taxon>
    </lineage>
</organism>
<dbReference type="EMBL" id="QPKB01000005">
    <property type="protein sequence ID" value="RWR84296.1"/>
    <property type="molecule type" value="Genomic_DNA"/>
</dbReference>
<feature type="repeat" description="ANK" evidence="7">
    <location>
        <begin position="119"/>
        <end position="140"/>
    </location>
</feature>
<dbReference type="InterPro" id="IPR036770">
    <property type="entry name" value="Ankyrin_rpt-contain_sf"/>
</dbReference>
<dbReference type="GO" id="GO:0005886">
    <property type="term" value="C:plasma membrane"/>
    <property type="evidence" value="ECO:0007669"/>
    <property type="project" value="TreeGrafter"/>
</dbReference>
<feature type="repeat" description="ANK" evidence="7">
    <location>
        <begin position="85"/>
        <end position="107"/>
    </location>
</feature>
<dbReference type="SMART" id="SM00248">
    <property type="entry name" value="ANK"/>
    <property type="match status" value="5"/>
</dbReference>
<reference evidence="10 11" key="1">
    <citation type="journal article" date="2019" name="Nat. Plants">
        <title>Stout camphor tree genome fills gaps in understanding of flowering plant genome evolution.</title>
        <authorList>
            <person name="Chaw S.M."/>
            <person name="Liu Y.C."/>
            <person name="Wu Y.W."/>
            <person name="Wang H.Y."/>
            <person name="Lin C.I."/>
            <person name="Wu C.S."/>
            <person name="Ke H.M."/>
            <person name="Chang L.Y."/>
            <person name="Hsu C.Y."/>
            <person name="Yang H.T."/>
            <person name="Sudianto E."/>
            <person name="Hsu M.H."/>
            <person name="Wu K.P."/>
            <person name="Wang L.N."/>
            <person name="Leebens-Mack J.H."/>
            <person name="Tsai I.J."/>
        </authorList>
    </citation>
    <scope>NUCLEOTIDE SEQUENCE [LARGE SCALE GENOMIC DNA]</scope>
    <source>
        <strain evidence="11">cv. Chaw 1501</strain>
        <tissue evidence="10">Young leaves</tissue>
    </source>
</reference>
<name>A0A443P0R3_9MAGN</name>
<dbReference type="SUPFAM" id="SSF48403">
    <property type="entry name" value="Ankyrin repeat"/>
    <property type="match status" value="1"/>
</dbReference>
<dbReference type="Pfam" id="PF12796">
    <property type="entry name" value="Ank_2"/>
    <property type="match status" value="1"/>
</dbReference>
<dbReference type="AlphaFoldDB" id="A0A443P0R3"/>
<keyword evidence="11" id="KW-1185">Reference proteome</keyword>
<keyword evidence="4" id="KW-1133">Transmembrane helix</keyword>
<evidence type="ECO:0000259" key="9">
    <source>
        <dbReference type="Pfam" id="PF13962"/>
    </source>
</evidence>
<dbReference type="STRING" id="337451.A0A443P0R3"/>
<protein>
    <submittedName>
        <fullName evidence="10">Ankyrin repeat-containing-like protein</fullName>
    </submittedName>
</protein>
<dbReference type="InterPro" id="IPR026961">
    <property type="entry name" value="PGG_dom"/>
</dbReference>
<evidence type="ECO:0000256" key="8">
    <source>
        <dbReference type="SAM" id="MobiDB-lite"/>
    </source>
</evidence>
<feature type="compositionally biased region" description="Basic and acidic residues" evidence="8">
    <location>
        <begin position="1"/>
        <end position="22"/>
    </location>
</feature>
<feature type="region of interest" description="Disordered" evidence="8">
    <location>
        <begin position="1"/>
        <end position="48"/>
    </location>
</feature>
<keyword evidence="3" id="KW-0677">Repeat</keyword>
<dbReference type="Pfam" id="PF13962">
    <property type="entry name" value="PGG"/>
    <property type="match status" value="1"/>
</dbReference>
<dbReference type="Gene3D" id="1.25.40.20">
    <property type="entry name" value="Ankyrin repeat-containing domain"/>
    <property type="match status" value="1"/>
</dbReference>